<proteinExistence type="predicted"/>
<feature type="region of interest" description="Disordered" evidence="1">
    <location>
        <begin position="25"/>
        <end position="102"/>
    </location>
</feature>
<reference evidence="3" key="1">
    <citation type="submission" date="2024-02" db="UniProtKB">
        <authorList>
            <consortium name="WormBaseParasite"/>
        </authorList>
    </citation>
    <scope>IDENTIFICATION</scope>
</reference>
<feature type="compositionally biased region" description="Basic and acidic residues" evidence="1">
    <location>
        <begin position="25"/>
        <end position="34"/>
    </location>
</feature>
<name>A0AAF5DJY7_STRER</name>
<evidence type="ECO:0000313" key="2">
    <source>
        <dbReference type="Proteomes" id="UP000035681"/>
    </source>
</evidence>
<dbReference type="WBParaSite" id="TCONS_00013862.p1">
    <property type="protein sequence ID" value="TCONS_00013862.p1"/>
    <property type="gene ID" value="XLOC_008848"/>
</dbReference>
<organism evidence="2 3">
    <name type="scientific">Strongyloides stercoralis</name>
    <name type="common">Threadworm</name>
    <dbReference type="NCBI Taxonomy" id="6248"/>
    <lineage>
        <taxon>Eukaryota</taxon>
        <taxon>Metazoa</taxon>
        <taxon>Ecdysozoa</taxon>
        <taxon>Nematoda</taxon>
        <taxon>Chromadorea</taxon>
        <taxon>Rhabditida</taxon>
        <taxon>Tylenchina</taxon>
        <taxon>Panagrolaimomorpha</taxon>
        <taxon>Strongyloidoidea</taxon>
        <taxon>Strongyloididae</taxon>
        <taxon>Strongyloides</taxon>
    </lineage>
</organism>
<feature type="compositionally biased region" description="Basic and acidic residues" evidence="1">
    <location>
        <begin position="59"/>
        <end position="76"/>
    </location>
</feature>
<keyword evidence="2" id="KW-1185">Reference proteome</keyword>
<dbReference type="Proteomes" id="UP000035681">
    <property type="component" value="Unplaced"/>
</dbReference>
<feature type="compositionally biased region" description="Basic residues" evidence="1">
    <location>
        <begin position="77"/>
        <end position="93"/>
    </location>
</feature>
<sequence>GCLPKIEFAQFFPIVFFDFQLSERGNEEKAGEGERDQEEEGVRRGKGGKRKGKRRRGKREHEKGEGKREREEEKGKKSTKKKRERKKTRKWRKKESERASGF</sequence>
<dbReference type="AlphaFoldDB" id="A0AAF5DJY7"/>
<feature type="compositionally biased region" description="Basic residues" evidence="1">
    <location>
        <begin position="44"/>
        <end position="58"/>
    </location>
</feature>
<accession>A0AAF5DJY7</accession>
<evidence type="ECO:0000313" key="3">
    <source>
        <dbReference type="WBParaSite" id="TCONS_00013862.p1"/>
    </source>
</evidence>
<evidence type="ECO:0000256" key="1">
    <source>
        <dbReference type="SAM" id="MobiDB-lite"/>
    </source>
</evidence>
<protein>
    <submittedName>
        <fullName evidence="3">Uncharacterized protein</fullName>
    </submittedName>
</protein>